<feature type="region of interest" description="Disordered" evidence="1">
    <location>
        <begin position="240"/>
        <end position="266"/>
    </location>
</feature>
<feature type="compositionally biased region" description="Low complexity" evidence="1">
    <location>
        <begin position="281"/>
        <end position="290"/>
    </location>
</feature>
<sequence length="451" mass="44431">MYSTYFKSAIAATLFASANAHFFISSPVPIPGNAIKDPLDPSGSNFPCHGADVSQGTVTPLTAGSTFNLKYELGGGANTAVHGGGSCQISLTYETDAAKLKDPANWKVIQSFVGGCPTNAEGNLRTAVMCDGTSGASDCVNALSFKVPAEVKSGAAVMAWTWFNNVGNREMYMNCAKVSISGGSGSMDSLPSMFVANLASINQCSTTENFNIQFPSPGANVVTESPLNYPVKAPGGTCAAGSGSGSGTASPASSAGSGTGSYTTPAAGAQVSSASASAAASPVAPTSSSANDGQYTGIGAATKSPTAPKATNSAAGNPGGIFAPGASPAVASDAAPTATSVVATTFVTAASPAAATQAAATPAASAPTAASPASSPAASGSCQTGQVTCTASGFYCIDASTFGMCAFGCATPKKMSAGTDCSSGAVVHSVAHQKRRKQIRNVHRRFADGSF</sequence>
<gene>
    <name evidence="2" type="ORF">FKW77_010383</name>
</gene>
<protein>
    <recommendedName>
        <fullName evidence="4">Chitin-binding type-4 domain-containing protein</fullName>
    </recommendedName>
</protein>
<dbReference type="EMBL" id="CP042186">
    <property type="protein sequence ID" value="QDS69131.1"/>
    <property type="molecule type" value="Genomic_DNA"/>
</dbReference>
<dbReference type="OrthoDB" id="2342176at2759"/>
<proteinExistence type="predicted"/>
<evidence type="ECO:0008006" key="4">
    <source>
        <dbReference type="Google" id="ProtNLM"/>
    </source>
</evidence>
<name>A0A517L0G4_9PEZI</name>
<organism evidence="2 3">
    <name type="scientific">Venturia effusa</name>
    <dbReference type="NCBI Taxonomy" id="50376"/>
    <lineage>
        <taxon>Eukaryota</taxon>
        <taxon>Fungi</taxon>
        <taxon>Dikarya</taxon>
        <taxon>Ascomycota</taxon>
        <taxon>Pezizomycotina</taxon>
        <taxon>Dothideomycetes</taxon>
        <taxon>Pleosporomycetidae</taxon>
        <taxon>Venturiales</taxon>
        <taxon>Venturiaceae</taxon>
        <taxon>Venturia</taxon>
    </lineage>
</organism>
<evidence type="ECO:0000313" key="2">
    <source>
        <dbReference type="EMBL" id="QDS69131.1"/>
    </source>
</evidence>
<dbReference type="PANTHER" id="PTHR36182">
    <property type="entry name" value="PROTEIN, PUTATIVE (AFU_ORTHOLOGUE AFUA_6G10930)-RELATED"/>
    <property type="match status" value="1"/>
</dbReference>
<dbReference type="Proteomes" id="UP000316270">
    <property type="component" value="Chromosome 2"/>
</dbReference>
<feature type="compositionally biased region" description="Low complexity" evidence="1">
    <location>
        <begin position="300"/>
        <end position="311"/>
    </location>
</feature>
<reference evidence="2 3" key="1">
    <citation type="submission" date="2019-07" db="EMBL/GenBank/DDBJ databases">
        <title>Finished genome of Venturia effusa.</title>
        <authorList>
            <person name="Young C.A."/>
            <person name="Cox M.P."/>
            <person name="Ganley A.R.D."/>
            <person name="David W.J."/>
        </authorList>
    </citation>
    <scope>NUCLEOTIDE SEQUENCE [LARGE SCALE GENOMIC DNA]</scope>
    <source>
        <strain evidence="3">albino</strain>
    </source>
</reference>
<dbReference type="STRING" id="50376.A0A517L0G4"/>
<dbReference type="Gene3D" id="2.70.50.70">
    <property type="match status" value="1"/>
</dbReference>
<keyword evidence="3" id="KW-1185">Reference proteome</keyword>
<evidence type="ECO:0000256" key="1">
    <source>
        <dbReference type="SAM" id="MobiDB-lite"/>
    </source>
</evidence>
<dbReference type="PANTHER" id="PTHR36182:SF2">
    <property type="entry name" value="LYTIC POLYSACCHARIDE MONOOXYGENASE"/>
    <property type="match status" value="1"/>
</dbReference>
<dbReference type="AlphaFoldDB" id="A0A517L0G4"/>
<evidence type="ECO:0000313" key="3">
    <source>
        <dbReference type="Proteomes" id="UP000316270"/>
    </source>
</evidence>
<accession>A0A517L0G4</accession>
<feature type="region of interest" description="Disordered" evidence="1">
    <location>
        <begin position="281"/>
        <end position="315"/>
    </location>
</feature>